<keyword evidence="2" id="KW-1185">Reference proteome</keyword>
<sequence length="265" mass="28198">MRKVAGLICQCPDSGLRLTRRREGGWSVVDHVWGLADMSGAPPHMWVDRDNLVASDHRMVTSEPLAFELSTITDAGAAMAFSAARSAVKAGLGALECACGQAGGVTGYPRPLLGQGACRPPVEKLQRESLLLSRPPGEWLHAIVPIICMAGLDAVHASHFESACADAHVPAPPLPPPSILLELASPLFTPSNVLAGICRSETAKSAGKEGMKVELIRPLPMAFAALLSTLSAAIHGSRLFPIGWTTVLLIRFWKQMRSSGHVTQY</sequence>
<dbReference type="AlphaFoldDB" id="A0A4P9WD55"/>
<gene>
    <name evidence="1" type="ORF">BDK51DRAFT_47522</name>
</gene>
<name>A0A4P9WD55_9FUNG</name>
<dbReference type="EMBL" id="KZ995636">
    <property type="protein sequence ID" value="RKO90272.1"/>
    <property type="molecule type" value="Genomic_DNA"/>
</dbReference>
<proteinExistence type="predicted"/>
<organism evidence="1 2">
    <name type="scientific">Blyttiomyces helicus</name>
    <dbReference type="NCBI Taxonomy" id="388810"/>
    <lineage>
        <taxon>Eukaryota</taxon>
        <taxon>Fungi</taxon>
        <taxon>Fungi incertae sedis</taxon>
        <taxon>Chytridiomycota</taxon>
        <taxon>Chytridiomycota incertae sedis</taxon>
        <taxon>Chytridiomycetes</taxon>
        <taxon>Chytridiomycetes incertae sedis</taxon>
        <taxon>Blyttiomyces</taxon>
    </lineage>
</organism>
<evidence type="ECO:0000313" key="2">
    <source>
        <dbReference type="Proteomes" id="UP000269721"/>
    </source>
</evidence>
<evidence type="ECO:0000313" key="1">
    <source>
        <dbReference type="EMBL" id="RKO90272.1"/>
    </source>
</evidence>
<reference evidence="2" key="1">
    <citation type="journal article" date="2018" name="Nat. Microbiol.">
        <title>Leveraging single-cell genomics to expand the fungal tree of life.</title>
        <authorList>
            <person name="Ahrendt S.R."/>
            <person name="Quandt C.A."/>
            <person name="Ciobanu D."/>
            <person name="Clum A."/>
            <person name="Salamov A."/>
            <person name="Andreopoulos B."/>
            <person name="Cheng J.F."/>
            <person name="Woyke T."/>
            <person name="Pelin A."/>
            <person name="Henrissat B."/>
            <person name="Reynolds N.K."/>
            <person name="Benny G.L."/>
            <person name="Smith M.E."/>
            <person name="James T.Y."/>
            <person name="Grigoriev I.V."/>
        </authorList>
    </citation>
    <scope>NUCLEOTIDE SEQUENCE [LARGE SCALE GENOMIC DNA]</scope>
</reference>
<dbReference type="Proteomes" id="UP000269721">
    <property type="component" value="Unassembled WGS sequence"/>
</dbReference>
<accession>A0A4P9WD55</accession>
<protein>
    <submittedName>
        <fullName evidence="1">Uncharacterized protein</fullName>
    </submittedName>
</protein>